<proteinExistence type="predicted"/>
<dbReference type="Proteomes" id="UP001589838">
    <property type="component" value="Unassembled WGS sequence"/>
</dbReference>
<gene>
    <name evidence="1" type="ORF">ACFFHM_03650</name>
</gene>
<comment type="caution">
    <text evidence="1">The sequence shown here is derived from an EMBL/GenBank/DDBJ whole genome shotgun (WGS) entry which is preliminary data.</text>
</comment>
<dbReference type="RefSeq" id="WP_335962164.1">
    <property type="nucleotide sequence ID" value="NZ_JAXBLX010000025.1"/>
</dbReference>
<evidence type="ECO:0000313" key="2">
    <source>
        <dbReference type="Proteomes" id="UP001589838"/>
    </source>
</evidence>
<accession>A0ABV6K8K6</accession>
<sequence>MLKAVVAGVFFVILCVAIPSLLGYYHSDNNRPFASFVKESEYDTSLEQRNDEKSMDLKIEHELDKMNDSQEEENQELVYATSDEAMEAVLKHFSLTELISIYQSVRHGVDEEKREELLTMLQERFSDEEIEALKVIGFSELDKALQ</sequence>
<reference evidence="1 2" key="1">
    <citation type="submission" date="2024-09" db="EMBL/GenBank/DDBJ databases">
        <authorList>
            <person name="Sun Q."/>
            <person name="Mori K."/>
        </authorList>
    </citation>
    <scope>NUCLEOTIDE SEQUENCE [LARGE SCALE GENOMIC DNA]</scope>
    <source>
        <strain evidence="1 2">NCAIM B.02610</strain>
    </source>
</reference>
<keyword evidence="2" id="KW-1185">Reference proteome</keyword>
<protein>
    <submittedName>
        <fullName evidence="1">Uncharacterized protein</fullName>
    </submittedName>
</protein>
<organism evidence="1 2">
    <name type="scientific">Halalkalibacter kiskunsagensis</name>
    <dbReference type="NCBI Taxonomy" id="1548599"/>
    <lineage>
        <taxon>Bacteria</taxon>
        <taxon>Bacillati</taxon>
        <taxon>Bacillota</taxon>
        <taxon>Bacilli</taxon>
        <taxon>Bacillales</taxon>
        <taxon>Bacillaceae</taxon>
        <taxon>Halalkalibacter</taxon>
    </lineage>
</organism>
<evidence type="ECO:0000313" key="1">
    <source>
        <dbReference type="EMBL" id="MFC0469646.1"/>
    </source>
</evidence>
<dbReference type="EMBL" id="JBHLUX010000008">
    <property type="protein sequence ID" value="MFC0469646.1"/>
    <property type="molecule type" value="Genomic_DNA"/>
</dbReference>
<name>A0ABV6K8K6_9BACI</name>